<protein>
    <recommendedName>
        <fullName evidence="5">Kinesin-like protein</fullName>
    </recommendedName>
</protein>
<gene>
    <name evidence="7" type="ORF">VOLCADRAFT_64266</name>
</gene>
<dbReference type="InterPro" id="IPR036961">
    <property type="entry name" value="Kinesin_motor_dom_sf"/>
</dbReference>
<dbReference type="STRING" id="3068.D8U5H5"/>
<comment type="similarity">
    <text evidence="4 5">Belongs to the TRAFAC class myosin-kinesin ATPase superfamily. Kinesin family.</text>
</comment>
<dbReference type="KEGG" id="vcn:VOLCADRAFT_64266"/>
<evidence type="ECO:0000259" key="6">
    <source>
        <dbReference type="PROSITE" id="PS50067"/>
    </source>
</evidence>
<sequence length="313" mass="35058">MAPGPEVSGIDIYVRIKPVRRPSPRLVVDTSENKIEFIIPRNESARLVNNQREHFEFRFNGILTAEAKQDEVFERVARPVVTGAMEGYNGTIFAYGQTGSGKTFTITGGPERYVDRGIIPRCISAIFSEISKRSDQQFTVHISYLGIYNNEGYDLLDAGREIKAMEDLQQVHLGEAEDGTVSYPMYRANNEEAALNLFFTGEYNRTIGDTPRNMASSRSHCIFTIHIEGRKVGEDVVRRSKLNLVDLAGSERVSKTGVDGTTLREAKYINLSLHYLEQVIIALQEKAMGMNRWGLHGAGLEIQFCAVWADGWG</sequence>
<dbReference type="GO" id="GO:0008017">
    <property type="term" value="F:microtubule binding"/>
    <property type="evidence" value="ECO:0007669"/>
    <property type="project" value="InterPro"/>
</dbReference>
<name>D8U5H5_VOLCA</name>
<dbReference type="SUPFAM" id="SSF52540">
    <property type="entry name" value="P-loop containing nucleoside triphosphate hydrolases"/>
    <property type="match status" value="1"/>
</dbReference>
<evidence type="ECO:0000256" key="2">
    <source>
        <dbReference type="ARBA" id="ARBA00022840"/>
    </source>
</evidence>
<dbReference type="EMBL" id="GL378360">
    <property type="protein sequence ID" value="EFJ44921.1"/>
    <property type="molecule type" value="Genomic_DNA"/>
</dbReference>
<keyword evidence="2 4" id="KW-0067">ATP-binding</keyword>
<dbReference type="InterPro" id="IPR019821">
    <property type="entry name" value="Kinesin_motor_CS"/>
</dbReference>
<keyword evidence="1 4" id="KW-0547">Nucleotide-binding</keyword>
<dbReference type="InterPro" id="IPR001752">
    <property type="entry name" value="Kinesin_motor_dom"/>
</dbReference>
<evidence type="ECO:0000256" key="1">
    <source>
        <dbReference type="ARBA" id="ARBA00022741"/>
    </source>
</evidence>
<dbReference type="PROSITE" id="PS50067">
    <property type="entry name" value="KINESIN_MOTOR_2"/>
    <property type="match status" value="1"/>
</dbReference>
<proteinExistence type="inferred from homology"/>
<dbReference type="GO" id="GO:0007018">
    <property type="term" value="P:microtubule-based movement"/>
    <property type="evidence" value="ECO:0007669"/>
    <property type="project" value="InterPro"/>
</dbReference>
<evidence type="ECO:0000313" key="7">
    <source>
        <dbReference type="EMBL" id="EFJ44921.1"/>
    </source>
</evidence>
<feature type="binding site" evidence="4">
    <location>
        <begin position="96"/>
        <end position="103"/>
    </location>
    <ligand>
        <name>ATP</name>
        <dbReference type="ChEBI" id="CHEBI:30616"/>
    </ligand>
</feature>
<dbReference type="PRINTS" id="PR00380">
    <property type="entry name" value="KINESINHEAVY"/>
</dbReference>
<evidence type="ECO:0000313" key="8">
    <source>
        <dbReference type="Proteomes" id="UP000001058"/>
    </source>
</evidence>
<dbReference type="Pfam" id="PF00225">
    <property type="entry name" value="Kinesin"/>
    <property type="match status" value="1"/>
</dbReference>
<keyword evidence="3 4" id="KW-0505">Motor protein</keyword>
<dbReference type="InterPro" id="IPR027640">
    <property type="entry name" value="Kinesin-like_fam"/>
</dbReference>
<dbReference type="GO" id="GO:0003777">
    <property type="term" value="F:microtubule motor activity"/>
    <property type="evidence" value="ECO:0007669"/>
    <property type="project" value="InterPro"/>
</dbReference>
<dbReference type="Gene3D" id="3.40.850.10">
    <property type="entry name" value="Kinesin motor domain"/>
    <property type="match status" value="1"/>
</dbReference>
<dbReference type="GO" id="GO:0005524">
    <property type="term" value="F:ATP binding"/>
    <property type="evidence" value="ECO:0007669"/>
    <property type="project" value="UniProtKB-UniRule"/>
</dbReference>
<keyword evidence="8" id="KW-1185">Reference proteome</keyword>
<organism evidence="8">
    <name type="scientific">Volvox carteri f. nagariensis</name>
    <dbReference type="NCBI Taxonomy" id="3068"/>
    <lineage>
        <taxon>Eukaryota</taxon>
        <taxon>Viridiplantae</taxon>
        <taxon>Chlorophyta</taxon>
        <taxon>core chlorophytes</taxon>
        <taxon>Chlorophyceae</taxon>
        <taxon>CS clade</taxon>
        <taxon>Chlamydomonadales</taxon>
        <taxon>Volvocaceae</taxon>
        <taxon>Volvox</taxon>
    </lineage>
</organism>
<dbReference type="GeneID" id="9616984"/>
<reference evidence="7 8" key="1">
    <citation type="journal article" date="2010" name="Science">
        <title>Genomic analysis of organismal complexity in the multicellular green alga Volvox carteri.</title>
        <authorList>
            <person name="Prochnik S.E."/>
            <person name="Umen J."/>
            <person name="Nedelcu A.M."/>
            <person name="Hallmann A."/>
            <person name="Miller S.M."/>
            <person name="Nishii I."/>
            <person name="Ferris P."/>
            <person name="Kuo A."/>
            <person name="Mitros T."/>
            <person name="Fritz-Laylin L.K."/>
            <person name="Hellsten U."/>
            <person name="Chapman J."/>
            <person name="Simakov O."/>
            <person name="Rensing S.A."/>
            <person name="Terry A."/>
            <person name="Pangilinan J."/>
            <person name="Kapitonov V."/>
            <person name="Jurka J."/>
            <person name="Salamov A."/>
            <person name="Shapiro H."/>
            <person name="Schmutz J."/>
            <person name="Grimwood J."/>
            <person name="Lindquist E."/>
            <person name="Lucas S."/>
            <person name="Grigoriev I.V."/>
            <person name="Schmitt R."/>
            <person name="Kirk D."/>
            <person name="Rokhsar D.S."/>
        </authorList>
    </citation>
    <scope>NUCLEOTIDE SEQUENCE [LARGE SCALE GENOMIC DNA]</scope>
    <source>
        <strain evidence="8">f. Nagariensis / Eve</strain>
    </source>
</reference>
<evidence type="ECO:0000256" key="4">
    <source>
        <dbReference type="PROSITE-ProRule" id="PRU00283"/>
    </source>
</evidence>
<keyword evidence="5" id="KW-0493">Microtubule</keyword>
<dbReference type="SMART" id="SM00129">
    <property type="entry name" value="KISc"/>
    <property type="match status" value="1"/>
</dbReference>
<dbReference type="eggNOG" id="KOG4280">
    <property type="taxonomic scope" value="Eukaryota"/>
</dbReference>
<dbReference type="PANTHER" id="PTHR47968:SF67">
    <property type="entry name" value="KINESIN MOTOR DOMAIN-CONTAINING PROTEIN"/>
    <property type="match status" value="1"/>
</dbReference>
<dbReference type="PROSITE" id="PS00411">
    <property type="entry name" value="KINESIN_MOTOR_1"/>
    <property type="match status" value="1"/>
</dbReference>
<dbReference type="InterPro" id="IPR027417">
    <property type="entry name" value="P-loop_NTPase"/>
</dbReference>
<dbReference type="PANTHER" id="PTHR47968">
    <property type="entry name" value="CENTROMERE PROTEIN E"/>
    <property type="match status" value="1"/>
</dbReference>
<dbReference type="GO" id="GO:0005874">
    <property type="term" value="C:microtubule"/>
    <property type="evidence" value="ECO:0007669"/>
    <property type="project" value="UniProtKB-KW"/>
</dbReference>
<dbReference type="InParanoid" id="D8U5H5"/>
<feature type="domain" description="Kinesin motor" evidence="6">
    <location>
        <begin position="9"/>
        <end position="313"/>
    </location>
</feature>
<dbReference type="AlphaFoldDB" id="D8U5H5"/>
<evidence type="ECO:0000256" key="5">
    <source>
        <dbReference type="RuleBase" id="RU000394"/>
    </source>
</evidence>
<dbReference type="Proteomes" id="UP000001058">
    <property type="component" value="Unassembled WGS sequence"/>
</dbReference>
<accession>D8U5H5</accession>
<dbReference type="RefSeq" id="XP_002953892.1">
    <property type="nucleotide sequence ID" value="XM_002953846.1"/>
</dbReference>
<dbReference type="OrthoDB" id="3176171at2759"/>
<evidence type="ECO:0000256" key="3">
    <source>
        <dbReference type="ARBA" id="ARBA00023175"/>
    </source>
</evidence>